<proteinExistence type="predicted"/>
<dbReference type="OrthoDB" id="10568166at2759"/>
<feature type="compositionally biased region" description="Basic and acidic residues" evidence="1">
    <location>
        <begin position="387"/>
        <end position="399"/>
    </location>
</feature>
<keyword evidence="4" id="KW-1185">Reference proteome</keyword>
<dbReference type="AlphaFoldDB" id="A0A9P1GIP2"/>
<sequence length="399" mass="45346">MKSRPKLPTHPAFGFTMRGDTAEKWPQIVMYLWHVYHSAAEYMPDGVRHRLGKPQLPEAPFNCQDRDADDIDRHVNGFLKRLQTYSSDIDVHLIGPGTFKGERRHLQNGNQTELFYEYLAFCEDAMDQAKFKCPRVRGHEDIDQCFSVQAALIARHTFDNPTELIQILDGSTRPEDPAERQRAWQKVGKVHSEAFKLDEAADWKHWVSMLGVRVKGLLRVGQIRIVLRKDLDPSSYGSVTVEEIRGQTQDGNDLLLVAKKFMADPQPFKIVTILPASQCALIRRSFVQPSGVWKRRVISESAKKKITSRVPACVQQMVLSQEAAAYLVSWAEGTLQKNPRPQRYSFLTHRLFPADDPGPSAPWGPRGRERHVGLGFEDEDADSGSDDAYRPIQDDDDGR</sequence>
<name>A0A9P1GIP2_9DINO</name>
<dbReference type="EMBL" id="CAMXCT010006523">
    <property type="protein sequence ID" value="CAI4015280.1"/>
    <property type="molecule type" value="Genomic_DNA"/>
</dbReference>
<comment type="caution">
    <text evidence="2">The sequence shown here is derived from an EMBL/GenBank/DDBJ whole genome shotgun (WGS) entry which is preliminary data.</text>
</comment>
<dbReference type="EMBL" id="CAMXCT020006523">
    <property type="protein sequence ID" value="CAL1168655.1"/>
    <property type="molecule type" value="Genomic_DNA"/>
</dbReference>
<protein>
    <submittedName>
        <fullName evidence="2">Uncharacterized protein</fullName>
    </submittedName>
</protein>
<reference evidence="3" key="2">
    <citation type="submission" date="2024-04" db="EMBL/GenBank/DDBJ databases">
        <authorList>
            <person name="Chen Y."/>
            <person name="Shah S."/>
            <person name="Dougan E. K."/>
            <person name="Thang M."/>
            <person name="Chan C."/>
        </authorList>
    </citation>
    <scope>NUCLEOTIDE SEQUENCE [LARGE SCALE GENOMIC DNA]</scope>
</reference>
<feature type="region of interest" description="Disordered" evidence="1">
    <location>
        <begin position="351"/>
        <end position="399"/>
    </location>
</feature>
<gene>
    <name evidence="2" type="ORF">C1SCF055_LOCUS40117</name>
</gene>
<feature type="compositionally biased region" description="Acidic residues" evidence="1">
    <location>
        <begin position="376"/>
        <end position="385"/>
    </location>
</feature>
<dbReference type="Proteomes" id="UP001152797">
    <property type="component" value="Unassembled WGS sequence"/>
</dbReference>
<evidence type="ECO:0000313" key="2">
    <source>
        <dbReference type="EMBL" id="CAI4015280.1"/>
    </source>
</evidence>
<evidence type="ECO:0000313" key="3">
    <source>
        <dbReference type="EMBL" id="CAL1168655.1"/>
    </source>
</evidence>
<organism evidence="2">
    <name type="scientific">Cladocopium goreaui</name>
    <dbReference type="NCBI Taxonomy" id="2562237"/>
    <lineage>
        <taxon>Eukaryota</taxon>
        <taxon>Sar</taxon>
        <taxon>Alveolata</taxon>
        <taxon>Dinophyceae</taxon>
        <taxon>Suessiales</taxon>
        <taxon>Symbiodiniaceae</taxon>
        <taxon>Cladocopium</taxon>
    </lineage>
</organism>
<evidence type="ECO:0000313" key="4">
    <source>
        <dbReference type="Proteomes" id="UP001152797"/>
    </source>
</evidence>
<dbReference type="EMBL" id="CAMXCT030006523">
    <property type="protein sequence ID" value="CAL4802592.1"/>
    <property type="molecule type" value="Genomic_DNA"/>
</dbReference>
<accession>A0A9P1GIP2</accession>
<reference evidence="2" key="1">
    <citation type="submission" date="2022-10" db="EMBL/GenBank/DDBJ databases">
        <authorList>
            <person name="Chen Y."/>
            <person name="Dougan E. K."/>
            <person name="Chan C."/>
            <person name="Rhodes N."/>
            <person name="Thang M."/>
        </authorList>
    </citation>
    <scope>NUCLEOTIDE SEQUENCE</scope>
</reference>
<evidence type="ECO:0000256" key="1">
    <source>
        <dbReference type="SAM" id="MobiDB-lite"/>
    </source>
</evidence>